<sequence>MILFPIRLTAATARRTAVAPELSPKPLQPCEVRNLVLKPLFIALLTIREAERLRYLCFNFKTNDKGELIYKRVSCDLGNAIRDLNKELTGGMFGAELQLMQFLEYRFFEDTKKVFSLLRLNVEEFIRSLNYDVDDSDINAQSEVVRFLSLMAIEFAEEYTERLAAACAEVPLKITPPSINNLVAIQKACIAIEEKSVAAQVNEVNKRKRAALEACIDAAIRELKDISVAQADKFRCCGDMRSPQKADASGLHTMRHRCALRASGSNEKTKL</sequence>
<accession>A0A8S5PAA4</accession>
<protein>
    <submittedName>
        <fullName evidence="1">Uncharacterized protein</fullName>
    </submittedName>
</protein>
<reference evidence="1" key="1">
    <citation type="journal article" date="2021" name="Proc. Natl. Acad. Sci. U.S.A.">
        <title>A Catalog of Tens of Thousands of Viruses from Human Metagenomes Reveals Hidden Associations with Chronic Diseases.</title>
        <authorList>
            <person name="Tisza M.J."/>
            <person name="Buck C.B."/>
        </authorList>
    </citation>
    <scope>NUCLEOTIDE SEQUENCE</scope>
    <source>
        <strain evidence="1">CtCeQ13</strain>
    </source>
</reference>
<evidence type="ECO:0000313" key="1">
    <source>
        <dbReference type="EMBL" id="DAE03998.1"/>
    </source>
</evidence>
<organism evidence="1">
    <name type="scientific">Siphoviridae sp. ctCeQ13</name>
    <dbReference type="NCBI Taxonomy" id="2825380"/>
    <lineage>
        <taxon>Viruses</taxon>
        <taxon>Duplodnaviria</taxon>
        <taxon>Heunggongvirae</taxon>
        <taxon>Uroviricota</taxon>
        <taxon>Caudoviricetes</taxon>
    </lineage>
</organism>
<name>A0A8S5PAA4_9CAUD</name>
<proteinExistence type="predicted"/>
<dbReference type="EMBL" id="BK015381">
    <property type="protein sequence ID" value="DAE03998.1"/>
    <property type="molecule type" value="Genomic_DNA"/>
</dbReference>